<evidence type="ECO:0000313" key="3">
    <source>
        <dbReference type="EMBL" id="MDT2738027.1"/>
    </source>
</evidence>
<dbReference type="GO" id="GO:0009143">
    <property type="term" value="P:nucleoside triphosphate catabolic process"/>
    <property type="evidence" value="ECO:0007669"/>
    <property type="project" value="InterPro"/>
</dbReference>
<proteinExistence type="inferred from homology"/>
<protein>
    <submittedName>
        <fullName evidence="3">Non-canonical purine NTP pyrophosphatase</fullName>
    </submittedName>
</protein>
<dbReference type="RefSeq" id="WP_311797495.1">
    <property type="nucleotide sequence ID" value="NZ_JARQAI010000026.1"/>
</dbReference>
<name>A0AAE4I4J9_9ENTE</name>
<dbReference type="PANTHER" id="PTHR11067">
    <property type="entry name" value="INOSINE TRIPHOSPHATE PYROPHOSPHATASE/HAM1 PROTEIN"/>
    <property type="match status" value="1"/>
</dbReference>
<dbReference type="CDD" id="cd00515">
    <property type="entry name" value="HAM1"/>
    <property type="match status" value="1"/>
</dbReference>
<dbReference type="Proteomes" id="UP001180842">
    <property type="component" value="Unassembled WGS sequence"/>
</dbReference>
<sequence length="201" mass="22615">MKIIVGTNNQGKLTEMQDSIQSDQVRLISYTEYTKQRLDFAETGKTFRENAVEKAENFCHSLNQPVLADDGGLVLAAFPQLLGIKTARFFKTGLSDQEKNQQLFDLMKDQTNRKVTLFATLAYANPKGSTLVVEKSLSGELTIEEIGTEGYGFDRIFFIPSIGKTLAQLPLEERNRYSPRTRALRELTNQIVLEANGNEKD</sequence>
<dbReference type="Pfam" id="PF01725">
    <property type="entry name" value="Ham1p_like"/>
    <property type="match status" value="1"/>
</dbReference>
<keyword evidence="2" id="KW-0378">Hydrolase</keyword>
<dbReference type="Gene3D" id="3.90.950.10">
    <property type="match status" value="1"/>
</dbReference>
<dbReference type="GO" id="GO:0047429">
    <property type="term" value="F:nucleoside triphosphate diphosphatase activity"/>
    <property type="evidence" value="ECO:0007669"/>
    <property type="project" value="InterPro"/>
</dbReference>
<dbReference type="InterPro" id="IPR002637">
    <property type="entry name" value="RdgB/HAM1"/>
</dbReference>
<dbReference type="SUPFAM" id="SSF52972">
    <property type="entry name" value="ITPase-like"/>
    <property type="match status" value="1"/>
</dbReference>
<accession>A0AAE4I4J9</accession>
<dbReference type="PANTHER" id="PTHR11067:SF9">
    <property type="entry name" value="INOSINE TRIPHOSPHATE PYROPHOSPHATASE"/>
    <property type="match status" value="1"/>
</dbReference>
<dbReference type="InterPro" id="IPR029001">
    <property type="entry name" value="ITPase-like_fam"/>
</dbReference>
<evidence type="ECO:0000256" key="2">
    <source>
        <dbReference type="ARBA" id="ARBA00022801"/>
    </source>
</evidence>
<reference evidence="3" key="1">
    <citation type="submission" date="2023-03" db="EMBL/GenBank/DDBJ databases">
        <authorList>
            <person name="Shen W."/>
            <person name="Cai J."/>
        </authorList>
    </citation>
    <scope>NUCLEOTIDE SEQUENCE</scope>
    <source>
        <strain evidence="3">P69-2</strain>
    </source>
</reference>
<organism evidence="3 4">
    <name type="scientific">Enterococcus pseudoavium</name>
    <dbReference type="NCBI Taxonomy" id="44007"/>
    <lineage>
        <taxon>Bacteria</taxon>
        <taxon>Bacillati</taxon>
        <taxon>Bacillota</taxon>
        <taxon>Bacilli</taxon>
        <taxon>Lactobacillales</taxon>
        <taxon>Enterococcaceae</taxon>
        <taxon>Enterococcus</taxon>
    </lineage>
</organism>
<evidence type="ECO:0000256" key="1">
    <source>
        <dbReference type="ARBA" id="ARBA00008023"/>
    </source>
</evidence>
<comment type="caution">
    <text evidence="3">The sequence shown here is derived from an EMBL/GenBank/DDBJ whole genome shotgun (WGS) entry which is preliminary data.</text>
</comment>
<dbReference type="GO" id="GO:0005829">
    <property type="term" value="C:cytosol"/>
    <property type="evidence" value="ECO:0007669"/>
    <property type="project" value="TreeGrafter"/>
</dbReference>
<dbReference type="AlphaFoldDB" id="A0AAE4I4J9"/>
<gene>
    <name evidence="3" type="ORF">P7H00_12990</name>
</gene>
<dbReference type="EMBL" id="JARQAI010000026">
    <property type="protein sequence ID" value="MDT2738027.1"/>
    <property type="molecule type" value="Genomic_DNA"/>
</dbReference>
<evidence type="ECO:0000313" key="4">
    <source>
        <dbReference type="Proteomes" id="UP001180842"/>
    </source>
</evidence>
<comment type="similarity">
    <text evidence="1">Belongs to the HAM1 NTPase family.</text>
</comment>